<accession>A0A8X6EYW2</accession>
<dbReference type="Proteomes" id="UP000887116">
    <property type="component" value="Unassembled WGS sequence"/>
</dbReference>
<protein>
    <recommendedName>
        <fullName evidence="4">peptidylprolyl isomerase</fullName>
        <ecNumber evidence="4">5.2.1.8</ecNumber>
    </recommendedName>
</protein>
<keyword evidence="2" id="KW-0677">Repeat</keyword>
<dbReference type="PANTHER" id="PTHR46674">
    <property type="entry name" value="INACTIVE PEPTIDYL-PROLYL CIS-TRANS ISOMERASE FKBP6"/>
    <property type="match status" value="1"/>
</dbReference>
<dbReference type="SUPFAM" id="SSF48452">
    <property type="entry name" value="TPR-like"/>
    <property type="match status" value="1"/>
</dbReference>
<evidence type="ECO:0000256" key="2">
    <source>
        <dbReference type="ARBA" id="ARBA00022737"/>
    </source>
</evidence>
<keyword evidence="4 7" id="KW-0413">Isomerase</keyword>
<evidence type="ECO:0000313" key="7">
    <source>
        <dbReference type="EMBL" id="GFQ65262.1"/>
    </source>
</evidence>
<dbReference type="PANTHER" id="PTHR46674:SF1">
    <property type="entry name" value="INACTIVE PEPTIDYL-PROLYL CIS-TRANS ISOMERASE FKBP6"/>
    <property type="match status" value="1"/>
</dbReference>
<keyword evidence="3 5" id="KW-0802">TPR repeat</keyword>
<dbReference type="PROSITE" id="PS50005">
    <property type="entry name" value="TPR"/>
    <property type="match status" value="1"/>
</dbReference>
<dbReference type="GO" id="GO:0003755">
    <property type="term" value="F:peptidyl-prolyl cis-trans isomerase activity"/>
    <property type="evidence" value="ECO:0007669"/>
    <property type="project" value="UniProtKB-KW"/>
</dbReference>
<dbReference type="SUPFAM" id="SSF54534">
    <property type="entry name" value="FKBP-like"/>
    <property type="match status" value="1"/>
</dbReference>
<dbReference type="GO" id="GO:0007283">
    <property type="term" value="P:spermatogenesis"/>
    <property type="evidence" value="ECO:0007669"/>
    <property type="project" value="TreeGrafter"/>
</dbReference>
<comment type="catalytic activity">
    <reaction evidence="4">
        <text>[protein]-peptidylproline (omega=180) = [protein]-peptidylproline (omega=0)</text>
        <dbReference type="Rhea" id="RHEA:16237"/>
        <dbReference type="Rhea" id="RHEA-COMP:10747"/>
        <dbReference type="Rhea" id="RHEA-COMP:10748"/>
        <dbReference type="ChEBI" id="CHEBI:83833"/>
        <dbReference type="ChEBI" id="CHEBI:83834"/>
        <dbReference type="EC" id="5.2.1.8"/>
    </reaction>
</comment>
<dbReference type="GO" id="GO:0005737">
    <property type="term" value="C:cytoplasm"/>
    <property type="evidence" value="ECO:0007669"/>
    <property type="project" value="TreeGrafter"/>
</dbReference>
<feature type="domain" description="PPIase FKBP-type" evidence="6">
    <location>
        <begin position="107"/>
        <end position="196"/>
    </location>
</feature>
<reference evidence="7" key="1">
    <citation type="submission" date="2020-07" db="EMBL/GenBank/DDBJ databases">
        <title>Multicomponent nature underlies the extraordinary mechanical properties of spider dragline silk.</title>
        <authorList>
            <person name="Kono N."/>
            <person name="Nakamura H."/>
            <person name="Mori M."/>
            <person name="Yoshida Y."/>
            <person name="Ohtoshi R."/>
            <person name="Malay A.D."/>
            <person name="Moran D.A.P."/>
            <person name="Tomita M."/>
            <person name="Numata K."/>
            <person name="Arakawa K."/>
        </authorList>
    </citation>
    <scope>NUCLEOTIDE SEQUENCE</scope>
</reference>
<comment type="caution">
    <text evidence="7">The sequence shown here is derived from an EMBL/GenBank/DDBJ whole genome shotgun (WGS) entry which is preliminary data.</text>
</comment>
<dbReference type="EC" id="5.2.1.8" evidence="4"/>
<dbReference type="InterPro" id="IPR046357">
    <property type="entry name" value="PPIase_dom_sf"/>
</dbReference>
<keyword evidence="4" id="KW-0697">Rotamase</keyword>
<gene>
    <name evidence="7" type="primary">FKBP6</name>
    <name evidence="7" type="ORF">TNCT_352041</name>
</gene>
<dbReference type="InterPro" id="IPR019734">
    <property type="entry name" value="TPR_rpt"/>
</dbReference>
<dbReference type="PROSITE" id="PS50059">
    <property type="entry name" value="FKBP_PPIASE"/>
    <property type="match status" value="1"/>
</dbReference>
<dbReference type="AlphaFoldDB" id="A0A8X6EYW2"/>
<name>A0A8X6EYW2_TRICU</name>
<sequence length="452" mass="52500">MNENMSKIFLNKEISLRDLEKGIEFEVDLDNSNHSDDESSDENFDDLVNNDEAELFSGYDEVLKPRYASGVMVPFCKLKERMEPITEDGLILKEVLICRAGEVIPDKSVVFVHYDAYLDDQKEPFDSTRLRKKPFKFLLGDGNLIPGLEMGIKTMKKGELSRIMVHPSYAFGDMGCPPRIPENAEILYEVQIIKFIGGKAAVEFEEMSPEAQKQASFEKIVEVFHCENQLASDLFRRSMYKPAISRYRRVMNLLQDISVANEEEDKQRIEYLLKLYLNLSVCYLNVQNPQKALIYADLALKLDPDNVKGLFRMGKALYLTGSYDRAEHYLHLAKKQKPFDNSITQVIKELERKRRVHNDWEKMFCQKMFGPGETKLKSDVMFEEPADFVLCIEEQIKEFLQSDESEFSFSSNFTESQLEVVKYFARTYDLAFVFKIMGREKLNKIAKRKNSY</sequence>
<dbReference type="InterPro" id="IPR011990">
    <property type="entry name" value="TPR-like_helical_dom_sf"/>
</dbReference>
<evidence type="ECO:0000256" key="5">
    <source>
        <dbReference type="PROSITE-ProRule" id="PRU00339"/>
    </source>
</evidence>
<evidence type="ECO:0000256" key="1">
    <source>
        <dbReference type="ARBA" id="ARBA00009648"/>
    </source>
</evidence>
<dbReference type="Gene3D" id="1.25.40.10">
    <property type="entry name" value="Tetratricopeptide repeat domain"/>
    <property type="match status" value="1"/>
</dbReference>
<proteinExistence type="inferred from homology"/>
<evidence type="ECO:0000256" key="4">
    <source>
        <dbReference type="PROSITE-ProRule" id="PRU00277"/>
    </source>
</evidence>
<dbReference type="InterPro" id="IPR001179">
    <property type="entry name" value="PPIase_FKBP_dom"/>
</dbReference>
<evidence type="ECO:0000313" key="8">
    <source>
        <dbReference type="Proteomes" id="UP000887116"/>
    </source>
</evidence>
<organism evidence="7 8">
    <name type="scientific">Trichonephila clavata</name>
    <name type="common">Joro spider</name>
    <name type="synonym">Nephila clavata</name>
    <dbReference type="NCBI Taxonomy" id="2740835"/>
    <lineage>
        <taxon>Eukaryota</taxon>
        <taxon>Metazoa</taxon>
        <taxon>Ecdysozoa</taxon>
        <taxon>Arthropoda</taxon>
        <taxon>Chelicerata</taxon>
        <taxon>Arachnida</taxon>
        <taxon>Araneae</taxon>
        <taxon>Araneomorphae</taxon>
        <taxon>Entelegynae</taxon>
        <taxon>Araneoidea</taxon>
        <taxon>Nephilidae</taxon>
        <taxon>Trichonephila</taxon>
    </lineage>
</organism>
<dbReference type="Pfam" id="PF00254">
    <property type="entry name" value="FKBP_C"/>
    <property type="match status" value="1"/>
</dbReference>
<dbReference type="OrthoDB" id="8116123at2759"/>
<keyword evidence="8" id="KW-1185">Reference proteome</keyword>
<evidence type="ECO:0000256" key="3">
    <source>
        <dbReference type="ARBA" id="ARBA00022803"/>
    </source>
</evidence>
<evidence type="ECO:0000259" key="6">
    <source>
        <dbReference type="PROSITE" id="PS50059"/>
    </source>
</evidence>
<dbReference type="Gene3D" id="3.10.50.40">
    <property type="match status" value="1"/>
</dbReference>
<dbReference type="InterPro" id="IPR042282">
    <property type="entry name" value="FKBP6/shu"/>
</dbReference>
<feature type="repeat" description="TPR" evidence="5">
    <location>
        <begin position="273"/>
        <end position="306"/>
    </location>
</feature>
<dbReference type="EMBL" id="BMAO01000219">
    <property type="protein sequence ID" value="GFQ65262.1"/>
    <property type="molecule type" value="Genomic_DNA"/>
</dbReference>
<dbReference type="GO" id="GO:0034587">
    <property type="term" value="P:piRNA processing"/>
    <property type="evidence" value="ECO:0007669"/>
    <property type="project" value="TreeGrafter"/>
</dbReference>
<dbReference type="GO" id="GO:0051879">
    <property type="term" value="F:Hsp90 protein binding"/>
    <property type="evidence" value="ECO:0007669"/>
    <property type="project" value="TreeGrafter"/>
</dbReference>
<comment type="similarity">
    <text evidence="1">Belongs to the FKBP6 family.</text>
</comment>
<dbReference type="SMART" id="SM00028">
    <property type="entry name" value="TPR"/>
    <property type="match status" value="3"/>
</dbReference>